<evidence type="ECO:0000313" key="2">
    <source>
        <dbReference type="EMBL" id="MCM8749342.1"/>
    </source>
</evidence>
<dbReference type="Gene3D" id="3.50.30.30">
    <property type="match status" value="1"/>
</dbReference>
<reference evidence="2" key="1">
    <citation type="submission" date="2022-06" db="EMBL/GenBank/DDBJ databases">
        <title>CFH 74404 Thermomicrobiaceae sp.</title>
        <authorList>
            <person name="Ming H."/>
            <person name="Li W.-J."/>
            <person name="Zhao Z."/>
        </authorList>
    </citation>
    <scope>NUCLEOTIDE SEQUENCE</scope>
    <source>
        <strain evidence="2">CFH 74404</strain>
    </source>
</reference>
<dbReference type="EMBL" id="JAMSLR010000005">
    <property type="protein sequence ID" value="MCM8749342.1"/>
    <property type="molecule type" value="Genomic_DNA"/>
</dbReference>
<dbReference type="InterPro" id="IPR007484">
    <property type="entry name" value="Peptidase_M28"/>
</dbReference>
<dbReference type="PANTHER" id="PTHR10404:SF46">
    <property type="entry name" value="VACUOLAR PROTEIN SORTING-ASSOCIATED PROTEIN 70"/>
    <property type="match status" value="1"/>
</dbReference>
<evidence type="ECO:0000259" key="1">
    <source>
        <dbReference type="Pfam" id="PF04389"/>
    </source>
</evidence>
<dbReference type="Proteomes" id="UP001165306">
    <property type="component" value="Unassembled WGS sequence"/>
</dbReference>
<dbReference type="RefSeq" id="WP_284057122.1">
    <property type="nucleotide sequence ID" value="NZ_JAMSLR010000005.1"/>
</dbReference>
<comment type="caution">
    <text evidence="2">The sequence shown here is derived from an EMBL/GenBank/DDBJ whole genome shotgun (WGS) entry which is preliminary data.</text>
</comment>
<evidence type="ECO:0000313" key="3">
    <source>
        <dbReference type="Proteomes" id="UP001165306"/>
    </source>
</evidence>
<dbReference type="Gene3D" id="3.40.630.10">
    <property type="entry name" value="Zn peptidases"/>
    <property type="match status" value="1"/>
</dbReference>
<dbReference type="SUPFAM" id="SSF52025">
    <property type="entry name" value="PA domain"/>
    <property type="match status" value="1"/>
</dbReference>
<gene>
    <name evidence="2" type="ORF">NET02_09310</name>
</gene>
<organism evidence="2 3">
    <name type="scientific">Thermalbibacter longus</name>
    <dbReference type="NCBI Taxonomy" id="2951981"/>
    <lineage>
        <taxon>Bacteria</taxon>
        <taxon>Pseudomonadati</taxon>
        <taxon>Thermomicrobiota</taxon>
        <taxon>Thermomicrobia</taxon>
        <taxon>Thermomicrobiales</taxon>
        <taxon>Thermomicrobiaceae</taxon>
        <taxon>Thermalbibacter</taxon>
    </lineage>
</organism>
<feature type="domain" description="Peptidase M28" evidence="1">
    <location>
        <begin position="236"/>
        <end position="427"/>
    </location>
</feature>
<dbReference type="PANTHER" id="PTHR10404">
    <property type="entry name" value="N-ACETYLATED-ALPHA-LINKED ACIDIC DIPEPTIDASE"/>
    <property type="match status" value="1"/>
</dbReference>
<dbReference type="InterPro" id="IPR046450">
    <property type="entry name" value="PA_dom_sf"/>
</dbReference>
<name>A0AA42BA70_9BACT</name>
<dbReference type="AlphaFoldDB" id="A0AA42BA70"/>
<keyword evidence="3" id="KW-1185">Reference proteome</keyword>
<dbReference type="SUPFAM" id="SSF53187">
    <property type="entry name" value="Zn-dependent exopeptidases"/>
    <property type="match status" value="1"/>
</dbReference>
<dbReference type="InterPro" id="IPR039373">
    <property type="entry name" value="Peptidase_M28B"/>
</dbReference>
<sequence length="591" mass="65001">MSQVATEVERRLRQVVSAERLQRHLERFSTLFRDSGSEDELRAAEYVAEQVSAAGAKVKILTFDSLISWPLEATLVVTYPDGRSEEIPARPRSFGGVTPPEGIEAELVFIPFQKPGQGEMIFTHRAVAGDYEGRDVRGKIVLTADGGPDGIRRAEERGALAHVHIWPSDEPAIHEMIATPVWGTPTPETAPSIPKIPALGVTNADGERLAQACAAGPVRARLTSKVRTEWMRLPLVVADIPGRDPEGAFLLVGAHIDSWYEGITDNATGDASLIEMACILAQDQEALHYGVRFAWWPGHSTGRYSGSTWYADTHFMELRERCLGYLNIDSPGIRGASVWDCRYNTAEVEHVTAAVVRELSGQEPNLRRPLKAGDQSFLGVGLPSLGAFRMLPPDHPDRKAVGGSGGGWWWHTPHDTLDKADAGVLADDTRVYVTMIARMCLPRRHPYRFVPVAGDFLRHLGELQEAAGAHLNLAPALERAQAFQRAAERLDVAAQRASDDGGQVAELNRGMRELSRLLNPVLFTVKGPYEFDPALQLPVLPGLAPMRRLAGLDPVSDEYRFLWTQLVRQRNRIEDALRRATALADDVASAL</sequence>
<protein>
    <submittedName>
        <fullName evidence="2">M28 family peptidase</fullName>
    </submittedName>
</protein>
<accession>A0AA42BA70</accession>
<proteinExistence type="predicted"/>
<dbReference type="Pfam" id="PF04389">
    <property type="entry name" value="Peptidase_M28"/>
    <property type="match status" value="1"/>
</dbReference>